<gene>
    <name evidence="3" type="ORF">HHK36_021426</name>
</gene>
<evidence type="ECO:0000259" key="2">
    <source>
        <dbReference type="PROSITE" id="PS51485"/>
    </source>
</evidence>
<dbReference type="SUPFAM" id="SSF49503">
    <property type="entry name" value="Cupredoxins"/>
    <property type="match status" value="1"/>
</dbReference>
<comment type="caution">
    <text evidence="3">The sequence shown here is derived from an EMBL/GenBank/DDBJ whole genome shotgun (WGS) entry which is preliminary data.</text>
</comment>
<keyword evidence="1" id="KW-0472">Membrane</keyword>
<feature type="domain" description="Phytocyanin" evidence="2">
    <location>
        <begin position="1"/>
        <end position="91"/>
    </location>
</feature>
<dbReference type="OMA" id="YIICTIS"/>
<dbReference type="PANTHER" id="PTHR33021:SF522">
    <property type="entry name" value="PHYTOCYANIN DOMAIN-CONTAINING PROTEIN"/>
    <property type="match status" value="1"/>
</dbReference>
<dbReference type="InterPro" id="IPR039391">
    <property type="entry name" value="Phytocyanin-like"/>
</dbReference>
<dbReference type="InterPro" id="IPR003245">
    <property type="entry name" value="Phytocyanin_dom"/>
</dbReference>
<accession>A0A834YS47</accession>
<keyword evidence="4" id="KW-1185">Reference proteome</keyword>
<dbReference type="PROSITE" id="PS51485">
    <property type="entry name" value="PHYTOCYANIN"/>
    <property type="match status" value="1"/>
</dbReference>
<dbReference type="EMBL" id="JABCRI010000015">
    <property type="protein sequence ID" value="KAF8393185.1"/>
    <property type="molecule type" value="Genomic_DNA"/>
</dbReference>
<keyword evidence="1" id="KW-0812">Transmembrane</keyword>
<keyword evidence="1" id="KW-1133">Transmembrane helix</keyword>
<evidence type="ECO:0000313" key="4">
    <source>
        <dbReference type="Proteomes" id="UP000655225"/>
    </source>
</evidence>
<evidence type="ECO:0000313" key="3">
    <source>
        <dbReference type="EMBL" id="KAF8393185.1"/>
    </source>
</evidence>
<dbReference type="Pfam" id="PF02298">
    <property type="entry name" value="Cu_bind_like"/>
    <property type="match status" value="1"/>
</dbReference>
<dbReference type="GO" id="GO:0005886">
    <property type="term" value="C:plasma membrane"/>
    <property type="evidence" value="ECO:0007669"/>
    <property type="project" value="TreeGrafter"/>
</dbReference>
<dbReference type="Gene3D" id="2.60.40.420">
    <property type="entry name" value="Cupredoxins - blue copper proteins"/>
    <property type="match status" value="1"/>
</dbReference>
<organism evidence="3 4">
    <name type="scientific">Tetracentron sinense</name>
    <name type="common">Spur-leaf</name>
    <dbReference type="NCBI Taxonomy" id="13715"/>
    <lineage>
        <taxon>Eukaryota</taxon>
        <taxon>Viridiplantae</taxon>
        <taxon>Streptophyta</taxon>
        <taxon>Embryophyta</taxon>
        <taxon>Tracheophyta</taxon>
        <taxon>Spermatophyta</taxon>
        <taxon>Magnoliopsida</taxon>
        <taxon>Trochodendrales</taxon>
        <taxon>Trochodendraceae</taxon>
        <taxon>Tetracentron</taxon>
    </lineage>
</organism>
<dbReference type="InterPro" id="IPR008972">
    <property type="entry name" value="Cupredoxin"/>
</dbReference>
<proteinExistence type="predicted"/>
<protein>
    <recommendedName>
        <fullName evidence="2">Phytocyanin domain-containing protein</fullName>
    </recommendedName>
</protein>
<dbReference type="Proteomes" id="UP000655225">
    <property type="component" value="Unassembled WGS sequence"/>
</dbReference>
<dbReference type="AlphaFoldDB" id="A0A834YS47"/>
<name>A0A834YS47_TETSI</name>
<dbReference type="PANTHER" id="PTHR33021">
    <property type="entry name" value="BLUE COPPER PROTEIN"/>
    <property type="match status" value="1"/>
</dbReference>
<evidence type="ECO:0000256" key="1">
    <source>
        <dbReference type="SAM" id="Phobius"/>
    </source>
</evidence>
<sequence length="125" mass="13511">MRFTKFIGVTVTCDPLYKTLSPKREVFNWTGNHNVAEKSETEYDNCNMTNVGITIATPVTITLTTEEDKYYICTVASHCSLGQKVKISLKSASGSPTLSPNSAPSSLAVGGFSAVLFSIVIAFLH</sequence>
<dbReference type="GO" id="GO:0009055">
    <property type="term" value="F:electron transfer activity"/>
    <property type="evidence" value="ECO:0007669"/>
    <property type="project" value="InterPro"/>
</dbReference>
<reference evidence="3 4" key="1">
    <citation type="submission" date="2020-04" db="EMBL/GenBank/DDBJ databases">
        <title>Plant Genome Project.</title>
        <authorList>
            <person name="Zhang R.-G."/>
        </authorList>
    </citation>
    <scope>NUCLEOTIDE SEQUENCE [LARGE SCALE GENOMIC DNA]</scope>
    <source>
        <strain evidence="3">YNK0</strain>
        <tissue evidence="3">Leaf</tissue>
    </source>
</reference>
<feature type="transmembrane region" description="Helical" evidence="1">
    <location>
        <begin position="105"/>
        <end position="124"/>
    </location>
</feature>